<evidence type="ECO:0000313" key="4">
    <source>
        <dbReference type="Proteomes" id="UP000737018"/>
    </source>
</evidence>
<dbReference type="InterPro" id="IPR032675">
    <property type="entry name" value="LRR_dom_sf"/>
</dbReference>
<dbReference type="AlphaFoldDB" id="A0A8J4QKA4"/>
<dbReference type="SUPFAM" id="SSF52058">
    <property type="entry name" value="L domain-like"/>
    <property type="match status" value="1"/>
</dbReference>
<accession>A0A8J4QKA4</accession>
<sequence>MHPQIACLTYRVHGNGTVQGRNAPRLNDSDSSFQCLLESLDLIFMDSKGPSSSSSSSQVANLSGLSLHDRYESEFIRDIDIRNVLMKNTEMEAIEGLVLEFGELHKSEMAHWNLEAFPKMPNLKLLIIHDVQLLHGPKHLSNKLRILDWSMYPSKSLPSNFQPYELVELQLLHSKIEQLWKGTKYLDKLKFIKLNNSLNLIATPDFTGVPNLEKLVFNGCINLLEMVVPHWKHFQMD</sequence>
<evidence type="ECO:0000256" key="1">
    <source>
        <dbReference type="ARBA" id="ARBA00022614"/>
    </source>
</evidence>
<name>A0A8J4QKA4_9ROSI</name>
<keyword evidence="4" id="KW-1185">Reference proteome</keyword>
<organism evidence="3 4">
    <name type="scientific">Castanea mollissima</name>
    <name type="common">Chinese chestnut</name>
    <dbReference type="NCBI Taxonomy" id="60419"/>
    <lineage>
        <taxon>Eukaryota</taxon>
        <taxon>Viridiplantae</taxon>
        <taxon>Streptophyta</taxon>
        <taxon>Embryophyta</taxon>
        <taxon>Tracheophyta</taxon>
        <taxon>Spermatophyta</taxon>
        <taxon>Magnoliopsida</taxon>
        <taxon>eudicotyledons</taxon>
        <taxon>Gunneridae</taxon>
        <taxon>Pentapetalae</taxon>
        <taxon>rosids</taxon>
        <taxon>fabids</taxon>
        <taxon>Fagales</taxon>
        <taxon>Fagaceae</taxon>
        <taxon>Castanea</taxon>
    </lineage>
</organism>
<comment type="caution">
    <text evidence="3">The sequence shown here is derived from an EMBL/GenBank/DDBJ whole genome shotgun (WGS) entry which is preliminary data.</text>
</comment>
<keyword evidence="2" id="KW-0677">Repeat</keyword>
<dbReference type="Gene3D" id="3.80.10.10">
    <property type="entry name" value="Ribonuclease Inhibitor"/>
    <property type="match status" value="1"/>
</dbReference>
<protein>
    <submittedName>
        <fullName evidence="3">Uncharacterized protein</fullName>
    </submittedName>
</protein>
<dbReference type="Pfam" id="PF07725">
    <property type="entry name" value="LRR_3"/>
    <property type="match status" value="1"/>
</dbReference>
<reference evidence="3" key="1">
    <citation type="submission" date="2020-03" db="EMBL/GenBank/DDBJ databases">
        <title>Castanea mollissima Vanexum genome sequencing.</title>
        <authorList>
            <person name="Staton M."/>
        </authorList>
    </citation>
    <scope>NUCLEOTIDE SEQUENCE</scope>
    <source>
        <tissue evidence="3">Leaf</tissue>
    </source>
</reference>
<dbReference type="EMBL" id="JRKL02004137">
    <property type="protein sequence ID" value="KAF3953301.1"/>
    <property type="molecule type" value="Genomic_DNA"/>
</dbReference>
<dbReference type="InterPro" id="IPR044974">
    <property type="entry name" value="Disease_R_plants"/>
</dbReference>
<proteinExistence type="predicted"/>
<dbReference type="InterPro" id="IPR011713">
    <property type="entry name" value="Leu-rich_rpt_3"/>
</dbReference>
<dbReference type="OrthoDB" id="1733683at2759"/>
<gene>
    <name evidence="3" type="ORF">CMV_021241</name>
</gene>
<dbReference type="Proteomes" id="UP000737018">
    <property type="component" value="Unassembled WGS sequence"/>
</dbReference>
<dbReference type="PANTHER" id="PTHR11017:SF559">
    <property type="entry name" value="DISEASE RESISTANCE PROTEIN CHL1"/>
    <property type="match status" value="1"/>
</dbReference>
<keyword evidence="1" id="KW-0433">Leucine-rich repeat</keyword>
<evidence type="ECO:0000313" key="3">
    <source>
        <dbReference type="EMBL" id="KAF3953301.1"/>
    </source>
</evidence>
<dbReference type="GO" id="GO:0006952">
    <property type="term" value="P:defense response"/>
    <property type="evidence" value="ECO:0007669"/>
    <property type="project" value="InterPro"/>
</dbReference>
<evidence type="ECO:0000256" key="2">
    <source>
        <dbReference type="ARBA" id="ARBA00022737"/>
    </source>
</evidence>
<dbReference type="PANTHER" id="PTHR11017">
    <property type="entry name" value="LEUCINE-RICH REPEAT-CONTAINING PROTEIN"/>
    <property type="match status" value="1"/>
</dbReference>